<protein>
    <recommendedName>
        <fullName evidence="4">Legionella pneumophila major outer membrane protein</fullName>
    </recommendedName>
</protein>
<feature type="chain" id="PRO_5022101843" description="Legionella pneumophila major outer membrane protein" evidence="1">
    <location>
        <begin position="21"/>
        <end position="317"/>
    </location>
</feature>
<evidence type="ECO:0000313" key="3">
    <source>
        <dbReference type="Proteomes" id="UP000316426"/>
    </source>
</evidence>
<evidence type="ECO:0008006" key="4">
    <source>
        <dbReference type="Google" id="ProtNLM"/>
    </source>
</evidence>
<evidence type="ECO:0000256" key="1">
    <source>
        <dbReference type="SAM" id="SignalP"/>
    </source>
</evidence>
<keyword evidence="1" id="KW-0732">Signal</keyword>
<dbReference type="Proteomes" id="UP000316426">
    <property type="component" value="Chromosome"/>
</dbReference>
<dbReference type="InterPro" id="IPR007825">
    <property type="entry name" value="Major_OMP_Legionella"/>
</dbReference>
<sequence length="317" mass="34922" precursor="true">MRRRYWRALLLAALTGTASAETLAVDTSGDIAVAAPEVGAALEVIDGASFEQACGVYGDACRRSDAVAFEAELLFFKFFRTDGVRAGAFSNVPPATTDDIEYNYSAVPRLTLGYQTASGLGARVRYFEFDESGKPIFPETGVQHSVDTYTIDFEVYDRFKINNDWALECSAGLRYAHFEERMDDPIPSDIRLNRLHGFGGVAAVEAVREISRSSSLFARTRGAIIQDDKYVRNGASEGVLRDSSVGMLELALGYQYAYQFKYSGRVSLRAGYEWQNWYNFSSAFSPFTTAPDNFASSFVGGSDVGFSGFTLQAGYEY</sequence>
<proteinExistence type="predicted"/>
<dbReference type="RefSeq" id="WP_145108922.1">
    <property type="nucleotide sequence ID" value="NZ_CP036349.1"/>
</dbReference>
<dbReference type="AlphaFoldDB" id="A0A518K531"/>
<name>A0A518K531_9BACT</name>
<organism evidence="2 3">
    <name type="scientific">Botrimarina mediterranea</name>
    <dbReference type="NCBI Taxonomy" id="2528022"/>
    <lineage>
        <taxon>Bacteria</taxon>
        <taxon>Pseudomonadati</taxon>
        <taxon>Planctomycetota</taxon>
        <taxon>Planctomycetia</taxon>
        <taxon>Pirellulales</taxon>
        <taxon>Lacipirellulaceae</taxon>
        <taxon>Botrimarina</taxon>
    </lineage>
</organism>
<feature type="signal peptide" evidence="1">
    <location>
        <begin position="1"/>
        <end position="20"/>
    </location>
</feature>
<dbReference type="Pfam" id="PF05150">
    <property type="entry name" value="Legionella_OMP"/>
    <property type="match status" value="1"/>
</dbReference>
<dbReference type="KEGG" id="bmei:Spa11_10690"/>
<keyword evidence="3" id="KW-1185">Reference proteome</keyword>
<gene>
    <name evidence="2" type="ORF">Spa11_10690</name>
</gene>
<dbReference type="EMBL" id="CP036349">
    <property type="protein sequence ID" value="QDV72885.1"/>
    <property type="molecule type" value="Genomic_DNA"/>
</dbReference>
<accession>A0A518K531</accession>
<evidence type="ECO:0000313" key="2">
    <source>
        <dbReference type="EMBL" id="QDV72885.1"/>
    </source>
</evidence>
<reference evidence="2 3" key="1">
    <citation type="submission" date="2019-02" db="EMBL/GenBank/DDBJ databases">
        <title>Deep-cultivation of Planctomycetes and their phenomic and genomic characterization uncovers novel biology.</title>
        <authorList>
            <person name="Wiegand S."/>
            <person name="Jogler M."/>
            <person name="Boedeker C."/>
            <person name="Pinto D."/>
            <person name="Vollmers J."/>
            <person name="Rivas-Marin E."/>
            <person name="Kohn T."/>
            <person name="Peeters S.H."/>
            <person name="Heuer A."/>
            <person name="Rast P."/>
            <person name="Oberbeckmann S."/>
            <person name="Bunk B."/>
            <person name="Jeske O."/>
            <person name="Meyerdierks A."/>
            <person name="Storesund J.E."/>
            <person name="Kallscheuer N."/>
            <person name="Luecker S."/>
            <person name="Lage O.M."/>
            <person name="Pohl T."/>
            <person name="Merkel B.J."/>
            <person name="Hornburger P."/>
            <person name="Mueller R.-W."/>
            <person name="Bruemmer F."/>
            <person name="Labrenz M."/>
            <person name="Spormann A.M."/>
            <person name="Op den Camp H."/>
            <person name="Overmann J."/>
            <person name="Amann R."/>
            <person name="Jetten M.S.M."/>
            <person name="Mascher T."/>
            <person name="Medema M.H."/>
            <person name="Devos D.P."/>
            <person name="Kaster A.-K."/>
            <person name="Ovreas L."/>
            <person name="Rohde M."/>
            <person name="Galperin M.Y."/>
            <person name="Jogler C."/>
        </authorList>
    </citation>
    <scope>NUCLEOTIDE SEQUENCE [LARGE SCALE GENOMIC DNA]</scope>
    <source>
        <strain evidence="2 3">Spa11</strain>
    </source>
</reference>